<organism evidence="2 3">
    <name type="scientific">Pseudonocardia xinjiangensis</name>
    <dbReference type="NCBI Taxonomy" id="75289"/>
    <lineage>
        <taxon>Bacteria</taxon>
        <taxon>Bacillati</taxon>
        <taxon>Actinomycetota</taxon>
        <taxon>Actinomycetes</taxon>
        <taxon>Pseudonocardiales</taxon>
        <taxon>Pseudonocardiaceae</taxon>
        <taxon>Pseudonocardia</taxon>
    </lineage>
</organism>
<accession>A0ABX1RCD8</accession>
<dbReference type="RefSeq" id="WP_169394962.1">
    <property type="nucleotide sequence ID" value="NZ_BAAAJH010000006.1"/>
</dbReference>
<evidence type="ECO:0000313" key="2">
    <source>
        <dbReference type="EMBL" id="NMH76883.1"/>
    </source>
</evidence>
<gene>
    <name evidence="2" type="ORF">HF577_07190</name>
</gene>
<dbReference type="PANTHER" id="PTHR43649:SF30">
    <property type="entry name" value="ABC TRANSPORTER SUBSTRATE-BINDING PROTEIN"/>
    <property type="match status" value="1"/>
</dbReference>
<name>A0ABX1RCD8_9PSEU</name>
<dbReference type="Proteomes" id="UP001296706">
    <property type="component" value="Unassembled WGS sequence"/>
</dbReference>
<dbReference type="EMBL" id="JAAXKY010000015">
    <property type="protein sequence ID" value="NMH76883.1"/>
    <property type="molecule type" value="Genomic_DNA"/>
</dbReference>
<dbReference type="SUPFAM" id="SSF53850">
    <property type="entry name" value="Periplasmic binding protein-like II"/>
    <property type="match status" value="1"/>
</dbReference>
<reference evidence="2 3" key="1">
    <citation type="submission" date="2020-04" db="EMBL/GenBank/DDBJ databases">
        <authorList>
            <person name="Klaysubun C."/>
            <person name="Duangmal K."/>
            <person name="Lipun K."/>
        </authorList>
    </citation>
    <scope>NUCLEOTIDE SEQUENCE [LARGE SCALE GENOMIC DNA]</scope>
    <source>
        <strain evidence="2 3">JCM 11839</strain>
    </source>
</reference>
<dbReference type="Gene3D" id="3.40.190.10">
    <property type="entry name" value="Periplasmic binding protein-like II"/>
    <property type="match status" value="2"/>
</dbReference>
<proteinExistence type="predicted"/>
<evidence type="ECO:0000256" key="1">
    <source>
        <dbReference type="SAM" id="SignalP"/>
    </source>
</evidence>
<feature type="signal peptide" evidence="1">
    <location>
        <begin position="1"/>
        <end position="25"/>
    </location>
</feature>
<dbReference type="InterPro" id="IPR050490">
    <property type="entry name" value="Bact_solute-bd_prot1"/>
</dbReference>
<dbReference type="PROSITE" id="PS51257">
    <property type="entry name" value="PROKAR_LIPOPROTEIN"/>
    <property type="match status" value="1"/>
</dbReference>
<protein>
    <submittedName>
        <fullName evidence="2">Extracellular solute-binding protein</fullName>
    </submittedName>
</protein>
<dbReference type="Pfam" id="PF13416">
    <property type="entry name" value="SBP_bac_8"/>
    <property type="match status" value="1"/>
</dbReference>
<evidence type="ECO:0000313" key="3">
    <source>
        <dbReference type="Proteomes" id="UP001296706"/>
    </source>
</evidence>
<dbReference type="InterPro" id="IPR006059">
    <property type="entry name" value="SBP"/>
</dbReference>
<dbReference type="PANTHER" id="PTHR43649">
    <property type="entry name" value="ARABINOSE-BINDING PROTEIN-RELATED"/>
    <property type="match status" value="1"/>
</dbReference>
<comment type="caution">
    <text evidence="2">The sequence shown here is derived from an EMBL/GenBank/DDBJ whole genome shotgun (WGS) entry which is preliminary data.</text>
</comment>
<keyword evidence="1" id="KW-0732">Signal</keyword>
<sequence>MLNGERHRSRLLAALACAAVLLLTACGGSGGGDGGDGGPVELRYSWWGNADRAALMQQAIAIFEADHPDIKITPNFSDFAEYWQKLNTESAGGGTPDVLQMDFSYLREYGDRGLLLDLDKSENPVPVNDLLPGLQQAGVVDGQRFAVALSGNTWGLIYDPAAFQTAGVSVPERWTWEEYGAAITKVAQTSGMAGAWDYTSIMGVFEIWLRQQGKALFTEDGRIEATPADLERFWQQGVDLRAAGAFPPQDKVAQALPVTVMGADLAASTVNLDSMVTRYAGESDREFALGALPSSNPADLGIRLRPGILLSAFSGTDHPRQAAQLIDFMVNDPRVGEIFGGNRGLPASNAQRAAATPKLSATDAAVAEYEKTIAQQLTVPSALPPAGVGTADSAFLRINEEMAYGRISVQDAAAQWFSETEAALR</sequence>
<feature type="chain" id="PRO_5047150902" evidence="1">
    <location>
        <begin position="26"/>
        <end position="425"/>
    </location>
</feature>
<keyword evidence="3" id="KW-1185">Reference proteome</keyword>